<proteinExistence type="predicted"/>
<dbReference type="GeneID" id="75186032"/>
<evidence type="ECO:0000313" key="3">
    <source>
        <dbReference type="Proteomes" id="UP000298111"/>
    </source>
</evidence>
<dbReference type="RefSeq" id="WP_135567486.1">
    <property type="nucleotide sequence ID" value="NZ_CP103061.1"/>
</dbReference>
<organism evidence="2 3">
    <name type="scientific">Streptomyces albus</name>
    <dbReference type="NCBI Taxonomy" id="1888"/>
    <lineage>
        <taxon>Bacteria</taxon>
        <taxon>Bacillati</taxon>
        <taxon>Actinomycetota</taxon>
        <taxon>Actinomycetes</taxon>
        <taxon>Kitasatosporales</taxon>
        <taxon>Streptomycetaceae</taxon>
        <taxon>Streptomyces</taxon>
    </lineage>
</organism>
<feature type="compositionally biased region" description="Acidic residues" evidence="1">
    <location>
        <begin position="192"/>
        <end position="202"/>
    </location>
</feature>
<accession>A0A8H1L8N7</accession>
<name>A0A8H1L8N7_9ACTN</name>
<protein>
    <submittedName>
        <fullName evidence="2">Uncharacterized protein</fullName>
    </submittedName>
</protein>
<dbReference type="EMBL" id="RCIY01000087">
    <property type="protein sequence ID" value="TGG78491.1"/>
    <property type="molecule type" value="Genomic_DNA"/>
</dbReference>
<dbReference type="AlphaFoldDB" id="A0A8H1L8N7"/>
<feature type="region of interest" description="Disordered" evidence="1">
    <location>
        <begin position="176"/>
        <end position="212"/>
    </location>
</feature>
<sequence>MGNSAWDTVTNRAVWLADGVTGLPAGLAGGRYRCQACRERLVLKGVKPGAKVAPYFSHPNEKACTRPQQEAQLDADTEVVIRLRDTIRAFPGFHADVHVLGEDLDNPSGLPPVIICTHGETTVALEHPGPSLPDSEVLRRRIRAVREYHDGARHVWFLRKDPNQFRRRGSLTVRYDGRDEEHHTVAPTEQQETPEEAGETVPDDMGRPVSLSELRTRDLLPTVQAFA</sequence>
<dbReference type="Proteomes" id="UP000298111">
    <property type="component" value="Unassembled WGS sequence"/>
</dbReference>
<gene>
    <name evidence="2" type="ORF">D8771_25200</name>
</gene>
<reference evidence="2 3" key="1">
    <citation type="submission" date="2018-10" db="EMBL/GenBank/DDBJ databases">
        <title>Isolation of pseudouridimycin from Streptomyces albus DSM 40763.</title>
        <authorList>
            <person name="Rosenqvist P."/>
            <person name="Metsae-Ketelae M."/>
            <person name="Virta P."/>
        </authorList>
    </citation>
    <scope>NUCLEOTIDE SEQUENCE [LARGE SCALE GENOMIC DNA]</scope>
    <source>
        <strain evidence="2 3">DSM 40763</strain>
    </source>
</reference>
<evidence type="ECO:0000256" key="1">
    <source>
        <dbReference type="SAM" id="MobiDB-lite"/>
    </source>
</evidence>
<evidence type="ECO:0000313" key="2">
    <source>
        <dbReference type="EMBL" id="TGG78491.1"/>
    </source>
</evidence>
<comment type="caution">
    <text evidence="2">The sequence shown here is derived from an EMBL/GenBank/DDBJ whole genome shotgun (WGS) entry which is preliminary data.</text>
</comment>